<evidence type="ECO:0000256" key="5">
    <source>
        <dbReference type="ARBA" id="ARBA00022705"/>
    </source>
</evidence>
<dbReference type="GO" id="GO:0003887">
    <property type="term" value="F:DNA-directed DNA polymerase activity"/>
    <property type="evidence" value="ECO:0007669"/>
    <property type="project" value="UniProtKB-KW"/>
</dbReference>
<sequence>MSIHPWHAGAWAQLNTTRSRWPHALLLTGPQGIGKVAFAKQVVASLLCEHQQPDHQPCGQCDACHWLANHSHPDFRELTLLEDEDGDDETKSKKAPTQISIKQVRELTDFVNVTSHRQGSRITLLHPAEAMNGAAANALLKTLEEPPPGALFILVSHQPQRLLPTIRSRCRVFTLAAPSTDEATRWLAAQGVEAPEQALAQAGYAPLLALSLADPALQAERRSFTAALAEPQRLDPLHLADIWQKTDILKIVDWLQKWHYDLLSCQLSGIIRYHPERKTEIERLARPADPLRLNEFGKQLMDARRLAHHPLNPRLVLEQLFFAYIDTLKKQTNHG</sequence>
<keyword evidence="10" id="KW-1185">Reference proteome</keyword>
<comment type="catalytic activity">
    <reaction evidence="7">
        <text>DNA(n) + a 2'-deoxyribonucleoside 5'-triphosphate = DNA(n+1) + diphosphate</text>
        <dbReference type="Rhea" id="RHEA:22508"/>
        <dbReference type="Rhea" id="RHEA-COMP:17339"/>
        <dbReference type="Rhea" id="RHEA-COMP:17340"/>
        <dbReference type="ChEBI" id="CHEBI:33019"/>
        <dbReference type="ChEBI" id="CHEBI:61560"/>
        <dbReference type="ChEBI" id="CHEBI:173112"/>
        <dbReference type="EC" id="2.7.7.7"/>
    </reaction>
</comment>
<organism evidence="9 10">
    <name type="scientific">Chitinivorax tropicus</name>
    <dbReference type="NCBI Taxonomy" id="714531"/>
    <lineage>
        <taxon>Bacteria</taxon>
        <taxon>Pseudomonadati</taxon>
        <taxon>Pseudomonadota</taxon>
        <taxon>Betaproteobacteria</taxon>
        <taxon>Chitinivorax</taxon>
    </lineage>
</organism>
<proteinExistence type="predicted"/>
<dbReference type="InterPro" id="IPR050238">
    <property type="entry name" value="DNA_Rep/Repair_Clamp_Loader"/>
</dbReference>
<dbReference type="InterPro" id="IPR015199">
    <property type="entry name" value="DNA_pol_III_delta_C"/>
</dbReference>
<dbReference type="InterPro" id="IPR027417">
    <property type="entry name" value="P-loop_NTPase"/>
</dbReference>
<evidence type="ECO:0000313" key="10">
    <source>
        <dbReference type="Proteomes" id="UP000575898"/>
    </source>
</evidence>
<evidence type="ECO:0000256" key="6">
    <source>
        <dbReference type="ARBA" id="ARBA00022932"/>
    </source>
</evidence>
<dbReference type="AlphaFoldDB" id="A0A840MQG7"/>
<evidence type="ECO:0000256" key="4">
    <source>
        <dbReference type="ARBA" id="ARBA00022695"/>
    </source>
</evidence>
<dbReference type="EC" id="2.7.7.7" evidence="1"/>
<dbReference type="GO" id="GO:0003677">
    <property type="term" value="F:DNA binding"/>
    <property type="evidence" value="ECO:0007669"/>
    <property type="project" value="InterPro"/>
</dbReference>
<name>A0A840MQG7_9PROT</name>
<dbReference type="Proteomes" id="UP000575898">
    <property type="component" value="Unassembled WGS sequence"/>
</dbReference>
<keyword evidence="5" id="KW-0235">DNA replication</keyword>
<dbReference type="RefSeq" id="WP_184038360.1">
    <property type="nucleotide sequence ID" value="NZ_JACHHY010000010.1"/>
</dbReference>
<evidence type="ECO:0000256" key="7">
    <source>
        <dbReference type="ARBA" id="ARBA00049244"/>
    </source>
</evidence>
<gene>
    <name evidence="9" type="ORF">HNQ59_001987</name>
</gene>
<dbReference type="InterPro" id="IPR004622">
    <property type="entry name" value="DNA_pol_HolB"/>
</dbReference>
<dbReference type="PANTHER" id="PTHR11669:SF8">
    <property type="entry name" value="DNA POLYMERASE III SUBUNIT DELTA"/>
    <property type="match status" value="1"/>
</dbReference>
<evidence type="ECO:0000313" key="9">
    <source>
        <dbReference type="EMBL" id="MBB5018696.1"/>
    </source>
</evidence>
<reference evidence="9 10" key="1">
    <citation type="submission" date="2020-08" db="EMBL/GenBank/DDBJ databases">
        <title>Genomic Encyclopedia of Type Strains, Phase IV (KMG-IV): sequencing the most valuable type-strain genomes for metagenomic binning, comparative biology and taxonomic classification.</title>
        <authorList>
            <person name="Goeker M."/>
        </authorList>
    </citation>
    <scope>NUCLEOTIDE SEQUENCE [LARGE SCALE GENOMIC DNA]</scope>
    <source>
        <strain evidence="9 10">DSM 27165</strain>
    </source>
</reference>
<dbReference type="SUPFAM" id="SSF52540">
    <property type="entry name" value="P-loop containing nucleoside triphosphate hydrolases"/>
    <property type="match status" value="1"/>
</dbReference>
<comment type="caution">
    <text evidence="9">The sequence shown here is derived from an EMBL/GenBank/DDBJ whole genome shotgun (WGS) entry which is preliminary data.</text>
</comment>
<keyword evidence="4 9" id="KW-0548">Nucleotidyltransferase</keyword>
<feature type="domain" description="DNA polymerase III delta subunit C-terminal" evidence="8">
    <location>
        <begin position="219"/>
        <end position="321"/>
    </location>
</feature>
<dbReference type="PANTHER" id="PTHR11669">
    <property type="entry name" value="REPLICATION FACTOR C / DNA POLYMERASE III GAMMA-TAU SUBUNIT"/>
    <property type="match status" value="1"/>
</dbReference>
<dbReference type="Pfam" id="PF13177">
    <property type="entry name" value="DNA_pol3_delta2"/>
    <property type="match status" value="1"/>
</dbReference>
<evidence type="ECO:0000256" key="3">
    <source>
        <dbReference type="ARBA" id="ARBA00022679"/>
    </source>
</evidence>
<dbReference type="NCBIfam" id="TIGR00678">
    <property type="entry name" value="holB"/>
    <property type="match status" value="1"/>
</dbReference>
<dbReference type="GO" id="GO:0008408">
    <property type="term" value="F:3'-5' exonuclease activity"/>
    <property type="evidence" value="ECO:0007669"/>
    <property type="project" value="InterPro"/>
</dbReference>
<evidence type="ECO:0000259" key="8">
    <source>
        <dbReference type="Pfam" id="PF09115"/>
    </source>
</evidence>
<protein>
    <recommendedName>
        <fullName evidence="2">DNA polymerase III subunit delta'</fullName>
        <ecNumber evidence="1">2.7.7.7</ecNumber>
    </recommendedName>
</protein>
<dbReference type="GO" id="GO:0006261">
    <property type="term" value="P:DNA-templated DNA replication"/>
    <property type="evidence" value="ECO:0007669"/>
    <property type="project" value="TreeGrafter"/>
</dbReference>
<evidence type="ECO:0000256" key="1">
    <source>
        <dbReference type="ARBA" id="ARBA00012417"/>
    </source>
</evidence>
<accession>A0A840MQG7</accession>
<dbReference type="Gene3D" id="3.40.50.300">
    <property type="entry name" value="P-loop containing nucleotide triphosphate hydrolases"/>
    <property type="match status" value="1"/>
</dbReference>
<evidence type="ECO:0000256" key="2">
    <source>
        <dbReference type="ARBA" id="ARBA00014363"/>
    </source>
</evidence>
<dbReference type="Pfam" id="PF09115">
    <property type="entry name" value="DNApol3-delta_C"/>
    <property type="match status" value="1"/>
</dbReference>
<keyword evidence="6" id="KW-0239">DNA-directed DNA polymerase</keyword>
<dbReference type="EMBL" id="JACHHY010000010">
    <property type="protein sequence ID" value="MBB5018696.1"/>
    <property type="molecule type" value="Genomic_DNA"/>
</dbReference>
<keyword evidence="3 9" id="KW-0808">Transferase</keyword>
<dbReference type="GO" id="GO:0009360">
    <property type="term" value="C:DNA polymerase III complex"/>
    <property type="evidence" value="ECO:0007669"/>
    <property type="project" value="InterPro"/>
</dbReference>